<reference evidence="2" key="1">
    <citation type="journal article" date="2019" name="Int. J. Syst. Evol. Microbiol.">
        <title>The Global Catalogue of Microorganisms (GCM) 10K type strain sequencing project: providing services to taxonomists for standard genome sequencing and annotation.</title>
        <authorList>
            <consortium name="The Broad Institute Genomics Platform"/>
            <consortium name="The Broad Institute Genome Sequencing Center for Infectious Disease"/>
            <person name="Wu L."/>
            <person name="Ma J."/>
        </authorList>
    </citation>
    <scope>NUCLEOTIDE SEQUENCE [LARGE SCALE GENOMIC DNA]</scope>
    <source>
        <strain evidence="2">JCM 31486</strain>
    </source>
</reference>
<name>A0ABW3M9F8_9PSEU</name>
<dbReference type="InterPro" id="IPR023430">
    <property type="entry name" value="Pept_HybD-like_dom_sf"/>
</dbReference>
<evidence type="ECO:0000313" key="2">
    <source>
        <dbReference type="Proteomes" id="UP001597045"/>
    </source>
</evidence>
<sequence length="41" mass="4264">MILVAGVGNVFLGDDGFGVEVVRRLAESDVPTGVRVADYGI</sequence>
<dbReference type="PRINTS" id="PR00446">
    <property type="entry name" value="HYDRGNUPTAKE"/>
</dbReference>
<dbReference type="Gene3D" id="3.40.50.1450">
    <property type="entry name" value="HybD-like"/>
    <property type="match status" value="1"/>
</dbReference>
<dbReference type="SUPFAM" id="SSF53163">
    <property type="entry name" value="HybD-like"/>
    <property type="match status" value="1"/>
</dbReference>
<dbReference type="Proteomes" id="UP001597045">
    <property type="component" value="Unassembled WGS sequence"/>
</dbReference>
<comment type="caution">
    <text evidence="1">The sequence shown here is derived from an EMBL/GenBank/DDBJ whole genome shotgun (WGS) entry which is preliminary data.</text>
</comment>
<proteinExistence type="predicted"/>
<feature type="non-terminal residue" evidence="1">
    <location>
        <position position="41"/>
    </location>
</feature>
<organism evidence="1 2">
    <name type="scientific">Kibdelosporangium lantanae</name>
    <dbReference type="NCBI Taxonomy" id="1497396"/>
    <lineage>
        <taxon>Bacteria</taxon>
        <taxon>Bacillati</taxon>
        <taxon>Actinomycetota</taxon>
        <taxon>Actinomycetes</taxon>
        <taxon>Pseudonocardiales</taxon>
        <taxon>Pseudonocardiaceae</taxon>
        <taxon>Kibdelosporangium</taxon>
    </lineage>
</organism>
<accession>A0ABW3M9F8</accession>
<evidence type="ECO:0000313" key="1">
    <source>
        <dbReference type="EMBL" id="MFD1045909.1"/>
    </source>
</evidence>
<protein>
    <submittedName>
        <fullName evidence="1">Peptidase M52</fullName>
    </submittedName>
</protein>
<dbReference type="InterPro" id="IPR000671">
    <property type="entry name" value="Peptidase_A31"/>
</dbReference>
<dbReference type="EMBL" id="JBHTIS010000453">
    <property type="protein sequence ID" value="MFD1045909.1"/>
    <property type="molecule type" value="Genomic_DNA"/>
</dbReference>
<gene>
    <name evidence="1" type="ORF">ACFQ1S_10215</name>
</gene>
<keyword evidence="2" id="KW-1185">Reference proteome</keyword>